<feature type="transmembrane region" description="Helical" evidence="8">
    <location>
        <begin position="301"/>
        <end position="320"/>
    </location>
</feature>
<dbReference type="Pfam" id="PF12801">
    <property type="entry name" value="Fer4_5"/>
    <property type="match status" value="1"/>
</dbReference>
<keyword evidence="5" id="KW-0408">Iron</keyword>
<keyword evidence="8" id="KW-0472">Membrane</keyword>
<evidence type="ECO:0000256" key="6">
    <source>
        <dbReference type="ARBA" id="ARBA00023014"/>
    </source>
</evidence>
<feature type="transmembrane region" description="Helical" evidence="8">
    <location>
        <begin position="118"/>
        <end position="138"/>
    </location>
</feature>
<evidence type="ECO:0000256" key="3">
    <source>
        <dbReference type="ARBA" id="ARBA00022723"/>
    </source>
</evidence>
<keyword evidence="2" id="KW-0004">4Fe-4S</keyword>
<keyword evidence="3" id="KW-0479">Metal-binding</keyword>
<evidence type="ECO:0000313" key="11">
    <source>
        <dbReference type="Proteomes" id="UP001198571"/>
    </source>
</evidence>
<evidence type="ECO:0000256" key="8">
    <source>
        <dbReference type="SAM" id="Phobius"/>
    </source>
</evidence>
<keyword evidence="8" id="KW-1133">Transmembrane helix</keyword>
<keyword evidence="6" id="KW-0411">Iron-sulfur</keyword>
<dbReference type="SUPFAM" id="SSF54862">
    <property type="entry name" value="4Fe-4S ferredoxins"/>
    <property type="match status" value="1"/>
</dbReference>
<dbReference type="PROSITE" id="PS00198">
    <property type="entry name" value="4FE4S_FER_1"/>
    <property type="match status" value="1"/>
</dbReference>
<dbReference type="Proteomes" id="UP001198571">
    <property type="component" value="Unassembled WGS sequence"/>
</dbReference>
<dbReference type="Pfam" id="PF11614">
    <property type="entry name" value="FixG_C"/>
    <property type="match status" value="1"/>
</dbReference>
<dbReference type="InterPro" id="IPR013783">
    <property type="entry name" value="Ig-like_fold"/>
</dbReference>
<dbReference type="InterPro" id="IPR051684">
    <property type="entry name" value="Electron_Trans/Redox"/>
</dbReference>
<dbReference type="EMBL" id="JACDXX010000004">
    <property type="protein sequence ID" value="MCB5409648.1"/>
    <property type="molecule type" value="Genomic_DNA"/>
</dbReference>
<evidence type="ECO:0000256" key="2">
    <source>
        <dbReference type="ARBA" id="ARBA00022485"/>
    </source>
</evidence>
<gene>
    <name evidence="10" type="primary">ccoG</name>
    <name evidence="10" type="ORF">H0485_06495</name>
</gene>
<proteinExistence type="predicted"/>
<evidence type="ECO:0000256" key="5">
    <source>
        <dbReference type="ARBA" id="ARBA00023004"/>
    </source>
</evidence>
<dbReference type="InterPro" id="IPR017896">
    <property type="entry name" value="4Fe4S_Fe-S-bd"/>
</dbReference>
<evidence type="ECO:0000256" key="1">
    <source>
        <dbReference type="ARBA" id="ARBA00022448"/>
    </source>
</evidence>
<accession>A0ABS8CKF5</accession>
<feature type="region of interest" description="Disordered" evidence="7">
    <location>
        <begin position="424"/>
        <end position="443"/>
    </location>
</feature>
<dbReference type="PANTHER" id="PTHR30176">
    <property type="entry name" value="FERREDOXIN-TYPE PROTEIN NAPH"/>
    <property type="match status" value="1"/>
</dbReference>
<evidence type="ECO:0000259" key="9">
    <source>
        <dbReference type="PROSITE" id="PS51379"/>
    </source>
</evidence>
<keyword evidence="11" id="KW-1185">Reference proteome</keyword>
<keyword evidence="4" id="KW-0249">Electron transport</keyword>
<evidence type="ECO:0000313" key="10">
    <source>
        <dbReference type="EMBL" id="MCB5409648.1"/>
    </source>
</evidence>
<reference evidence="10 11" key="1">
    <citation type="submission" date="2020-07" db="EMBL/GenBank/DDBJ databases">
        <title>Pseudogemmobacter sp. nov., isolated from poultry manure in Taiwan.</title>
        <authorList>
            <person name="Lin S.-Y."/>
            <person name="Tang Y.-S."/>
            <person name="Young C.-C."/>
        </authorList>
    </citation>
    <scope>NUCLEOTIDE SEQUENCE [LARGE SCALE GENOMIC DNA]</scope>
    <source>
        <strain evidence="10 11">CC-YST710</strain>
    </source>
</reference>
<comment type="caution">
    <text evidence="10">The sequence shown here is derived from an EMBL/GenBank/DDBJ whole genome shotgun (WGS) entry which is preliminary data.</text>
</comment>
<evidence type="ECO:0000256" key="7">
    <source>
        <dbReference type="SAM" id="MobiDB-lite"/>
    </source>
</evidence>
<protein>
    <submittedName>
        <fullName evidence="10">Cytochrome c oxidase accessory protein CcoG</fullName>
    </submittedName>
</protein>
<dbReference type="PROSITE" id="PS51379">
    <property type="entry name" value="4FE4S_FER_2"/>
    <property type="match status" value="1"/>
</dbReference>
<evidence type="ECO:0000256" key="4">
    <source>
        <dbReference type="ARBA" id="ARBA00022982"/>
    </source>
</evidence>
<dbReference type="InterPro" id="IPR017900">
    <property type="entry name" value="4Fe4S_Fe_S_CS"/>
</dbReference>
<name>A0ABS8CKF5_9RHOB</name>
<sequence>MVLTLGIYYITPWIRWDRGPALPDQAVLVDIAGRRFFFFMIEIWPHEFYFVAGLLIMAGLGLFLFTSAMGRVWCGYACPQTVWTDLFILVERWIEGDRNARIRLQRSRWTGEKIRKRALKWTVWLGIGLATGGAWIFYFTDAPGLLRDLFALEAHPVAWVTMLILTLTTFVFGGFMREQICIYACPWPRIQAAMMDEETITIAYRDWRGEPRGKAGAEGTGDCIDCKACVNVCPMGIDIRDGQQLACITCGLCIDACDDIMGKIGKPRGLIDYLALTDETREREGKAPIPAWRHVLRPRTLLYTALWAGVGIALVVALFLRSDIDVSVTPVRNPTYVTLSDGTIRNTYDIRLRNMEGEPRRFTFSVGEPGYGLAIEGADLPEVEVPANETAHIRLYLSAAAGSALARATRSDLTLWIEGAATTAGPAGGSRVSKDTVFNGKGG</sequence>
<feature type="transmembrane region" description="Helical" evidence="8">
    <location>
        <begin position="158"/>
        <end position="176"/>
    </location>
</feature>
<dbReference type="Pfam" id="PF13746">
    <property type="entry name" value="Fer4_18"/>
    <property type="match status" value="1"/>
</dbReference>
<keyword evidence="8" id="KW-0812">Transmembrane</keyword>
<feature type="transmembrane region" description="Helical" evidence="8">
    <location>
        <begin position="48"/>
        <end position="65"/>
    </location>
</feature>
<keyword evidence="1" id="KW-0813">Transport</keyword>
<dbReference type="PANTHER" id="PTHR30176:SF3">
    <property type="entry name" value="FERREDOXIN-TYPE PROTEIN NAPH"/>
    <property type="match status" value="1"/>
</dbReference>
<dbReference type="NCBIfam" id="TIGR02745">
    <property type="entry name" value="ccoG_rdxA_fixG"/>
    <property type="match status" value="1"/>
</dbReference>
<organism evidence="10 11">
    <name type="scientific">Pseudogemmobacter faecipullorum</name>
    <dbReference type="NCBI Taxonomy" id="2755041"/>
    <lineage>
        <taxon>Bacteria</taxon>
        <taxon>Pseudomonadati</taxon>
        <taxon>Pseudomonadota</taxon>
        <taxon>Alphaproteobacteria</taxon>
        <taxon>Rhodobacterales</taxon>
        <taxon>Paracoccaceae</taxon>
        <taxon>Pseudogemmobacter</taxon>
    </lineage>
</organism>
<feature type="domain" description="4Fe-4S ferredoxin-type" evidence="9">
    <location>
        <begin position="213"/>
        <end position="242"/>
    </location>
</feature>
<dbReference type="InterPro" id="IPR032879">
    <property type="entry name" value="FixG_C"/>
</dbReference>
<dbReference type="InterPro" id="IPR014116">
    <property type="entry name" value="Cyt_c_oxidase_cbb3_FixG"/>
</dbReference>
<dbReference type="Gene3D" id="2.60.40.10">
    <property type="entry name" value="Immunoglobulins"/>
    <property type="match status" value="1"/>
</dbReference>